<proteinExistence type="predicted"/>
<dbReference type="AlphaFoldDB" id="A0A816QI58"/>
<accession>A0A816QI58</accession>
<gene>
    <name evidence="1" type="ORF">DARMORV10_C06P37240.1</name>
</gene>
<dbReference type="EMBL" id="HG994370">
    <property type="protein sequence ID" value="CAF2062052.1"/>
    <property type="molecule type" value="Genomic_DNA"/>
</dbReference>
<evidence type="ECO:0000313" key="1">
    <source>
        <dbReference type="EMBL" id="CAF2062052.1"/>
    </source>
</evidence>
<reference evidence="1" key="1">
    <citation type="submission" date="2021-01" db="EMBL/GenBank/DDBJ databases">
        <authorList>
            <consortium name="Genoscope - CEA"/>
            <person name="William W."/>
        </authorList>
    </citation>
    <scope>NUCLEOTIDE SEQUENCE</scope>
</reference>
<dbReference type="Proteomes" id="UP001295469">
    <property type="component" value="Chromosome C06"/>
</dbReference>
<name>A0A816QI58_BRANA</name>
<organism evidence="1">
    <name type="scientific">Brassica napus</name>
    <name type="common">Rape</name>
    <dbReference type="NCBI Taxonomy" id="3708"/>
    <lineage>
        <taxon>Eukaryota</taxon>
        <taxon>Viridiplantae</taxon>
        <taxon>Streptophyta</taxon>
        <taxon>Embryophyta</taxon>
        <taxon>Tracheophyta</taxon>
        <taxon>Spermatophyta</taxon>
        <taxon>Magnoliopsida</taxon>
        <taxon>eudicotyledons</taxon>
        <taxon>Gunneridae</taxon>
        <taxon>Pentapetalae</taxon>
        <taxon>rosids</taxon>
        <taxon>malvids</taxon>
        <taxon>Brassicales</taxon>
        <taxon>Brassicaceae</taxon>
        <taxon>Brassiceae</taxon>
        <taxon>Brassica</taxon>
    </lineage>
</organism>
<protein>
    <submittedName>
        <fullName evidence="1">(rape) hypothetical protein</fullName>
    </submittedName>
</protein>
<sequence>MLKQRISGASNFAFVVYVREGSYLVDARVMTEEEVNCLSEKCPQEKKNCNSSSPLAPTMETTALCYEDNDCNKYCPKECNSSRPCVCACNGGQCFCQC</sequence>